<evidence type="ECO:0000256" key="4">
    <source>
        <dbReference type="ARBA" id="ARBA00015376"/>
    </source>
</evidence>
<dbReference type="PIRSF" id="PIRSF006281">
    <property type="entry name" value="MdoG"/>
    <property type="match status" value="1"/>
</dbReference>
<comment type="similarity">
    <text evidence="3">Belongs to the OpgD/OpgG family.</text>
</comment>
<evidence type="ECO:0000259" key="7">
    <source>
        <dbReference type="Pfam" id="PF04349"/>
    </source>
</evidence>
<keyword evidence="6" id="KW-0732">Signal</keyword>
<dbReference type="PANTHER" id="PTHR30504:SF4">
    <property type="entry name" value="GLUCANS BIOSYNTHESIS PROTEIN G"/>
    <property type="match status" value="1"/>
</dbReference>
<comment type="pathway">
    <text evidence="2">Glycan metabolism; osmoregulated periplasmic glucan (OPG) biosynthesis.</text>
</comment>
<dbReference type="GO" id="GO:0003824">
    <property type="term" value="F:catalytic activity"/>
    <property type="evidence" value="ECO:0007669"/>
    <property type="project" value="InterPro"/>
</dbReference>
<dbReference type="EMBL" id="CP017448">
    <property type="protein sequence ID" value="AOV16343.1"/>
    <property type="molecule type" value="Genomic_DNA"/>
</dbReference>
<name>A0A1D8K5V6_9GAMM</name>
<evidence type="ECO:0000256" key="2">
    <source>
        <dbReference type="ARBA" id="ARBA00005001"/>
    </source>
</evidence>
<evidence type="ECO:0000256" key="6">
    <source>
        <dbReference type="SAM" id="SignalP"/>
    </source>
</evidence>
<dbReference type="InterPro" id="IPR013783">
    <property type="entry name" value="Ig-like_fold"/>
</dbReference>
<evidence type="ECO:0000256" key="1">
    <source>
        <dbReference type="ARBA" id="ARBA00004418"/>
    </source>
</evidence>
<feature type="signal peptide" evidence="6">
    <location>
        <begin position="1"/>
        <end position="31"/>
    </location>
</feature>
<dbReference type="GO" id="GO:0051274">
    <property type="term" value="P:beta-glucan biosynthetic process"/>
    <property type="evidence" value="ECO:0007669"/>
    <property type="project" value="TreeGrafter"/>
</dbReference>
<comment type="subcellular location">
    <subcellularLocation>
        <location evidence="1">Periplasm</location>
    </subcellularLocation>
</comment>
<dbReference type="SUPFAM" id="SSF74650">
    <property type="entry name" value="Galactose mutarotase-like"/>
    <property type="match status" value="1"/>
</dbReference>
<organism evidence="8 9">
    <name type="scientific">Acidihalobacter aeolianus</name>
    <dbReference type="NCBI Taxonomy" id="2792603"/>
    <lineage>
        <taxon>Bacteria</taxon>
        <taxon>Pseudomonadati</taxon>
        <taxon>Pseudomonadota</taxon>
        <taxon>Gammaproteobacteria</taxon>
        <taxon>Chromatiales</taxon>
        <taxon>Ectothiorhodospiraceae</taxon>
        <taxon>Acidihalobacter</taxon>
    </lineage>
</organism>
<dbReference type="Proteomes" id="UP000095342">
    <property type="component" value="Chromosome"/>
</dbReference>
<dbReference type="PANTHER" id="PTHR30504">
    <property type="entry name" value="GLUCANS BIOSYNTHESIS PROTEIN"/>
    <property type="match status" value="1"/>
</dbReference>
<gene>
    <name evidence="8" type="ORF">BJI67_03990</name>
</gene>
<dbReference type="Gene3D" id="2.70.98.10">
    <property type="match status" value="1"/>
</dbReference>
<dbReference type="RefSeq" id="WP_070071936.1">
    <property type="nucleotide sequence ID" value="NZ_CP017448.1"/>
</dbReference>
<dbReference type="InterPro" id="IPR014438">
    <property type="entry name" value="Glucan_biosyn_MdoG/MdoD"/>
</dbReference>
<protein>
    <recommendedName>
        <fullName evidence="4">Glucans biosynthesis protein G</fullName>
    </recommendedName>
</protein>
<dbReference type="UniPathway" id="UPA00637"/>
<dbReference type="PROSITE" id="PS51257">
    <property type="entry name" value="PROKAR_LIPOPROTEIN"/>
    <property type="match status" value="1"/>
</dbReference>
<dbReference type="GO" id="GO:0030288">
    <property type="term" value="C:outer membrane-bounded periplasmic space"/>
    <property type="evidence" value="ECO:0007669"/>
    <property type="project" value="TreeGrafter"/>
</dbReference>
<reference evidence="8 9" key="1">
    <citation type="submission" date="2016-09" db="EMBL/GenBank/DDBJ databases">
        <title>Acidihalobacter prosperus V6 (DSM14174).</title>
        <authorList>
            <person name="Khaleque H.N."/>
            <person name="Ramsay J.P."/>
            <person name="Murphy R.J.T."/>
            <person name="Kaksonen A.H."/>
            <person name="Boxall N.J."/>
            <person name="Watkin E.L.J."/>
        </authorList>
    </citation>
    <scope>NUCLEOTIDE SEQUENCE [LARGE SCALE GENOMIC DNA]</scope>
    <source>
        <strain evidence="8 9">V6</strain>
    </source>
</reference>
<dbReference type="InterPro" id="IPR014756">
    <property type="entry name" value="Ig_E-set"/>
</dbReference>
<dbReference type="InterPro" id="IPR014718">
    <property type="entry name" value="GH-type_carb-bd"/>
</dbReference>
<dbReference type="KEGG" id="aaeo:BJI67_03990"/>
<dbReference type="AlphaFoldDB" id="A0A1D8K5V6"/>
<dbReference type="Pfam" id="PF04349">
    <property type="entry name" value="MdoG"/>
    <property type="match status" value="1"/>
</dbReference>
<accession>A0A1D8K5V6</accession>
<keyword evidence="9" id="KW-1185">Reference proteome</keyword>
<feature type="chain" id="PRO_5009109749" description="Glucans biosynthesis protein G" evidence="6">
    <location>
        <begin position="32"/>
        <end position="601"/>
    </location>
</feature>
<proteinExistence type="inferred from homology"/>
<evidence type="ECO:0000256" key="5">
    <source>
        <dbReference type="ARBA" id="ARBA00022764"/>
    </source>
</evidence>
<feature type="domain" description="Glucan biosynthesis periplasmic MdoG C-terminal" evidence="7">
    <location>
        <begin position="132"/>
        <end position="595"/>
    </location>
</feature>
<dbReference type="InterPro" id="IPR007444">
    <property type="entry name" value="Glucan_biosyn_MdoG_C"/>
</dbReference>
<evidence type="ECO:0000313" key="9">
    <source>
        <dbReference type="Proteomes" id="UP000095342"/>
    </source>
</evidence>
<evidence type="ECO:0000313" key="8">
    <source>
        <dbReference type="EMBL" id="AOV16343.1"/>
    </source>
</evidence>
<sequence length="601" mass="66393">MNRNQWRIGRGLRGCGALALLAGVLTLGGCATPQAVKQASGDAQDALARSETNSSQLAAERKAREALAADLNARLKSLGESQATLRQQLAATDARLASDEAKYRRQFAQLRTDTPALVTAAAKPASTHDFMTELTQRVREAAKHPYQSQQTVPQPLISLNFPAYQRLKFHGKVPGWPSASPLRMSFYPAGYLFHHPVGIYLLENGKPVALKFSPADFNFGADTAKQLTGDVPLAGFSLYYPFTPGHGVDEFLSFLGASYFRALGEGQAWGLSARGLAVDTAVAHHAEEFPYFRDFWIVPPKPGSDTLSFYARLDSPSFTGAYHFVVHPGRETTVDVNMVLFVRKSVKRLGIAPLTSMYLQGRDGGPRYDPLIRAAHDSDGLSIETLGGRWLWVPLRDPKRLQVDRMSMEGIKGFGLMQRSRRYDDYQAWGMEYQKRPSAWVTPTGGDWGKGHIVLVELPTRTQTNDNITAFWTPASAPKPGQSLSFSYRIAWQGDRQTEPPLGHVVSTRYGKADGNLTYVVNFRGGDLDNLPAWIKLDPEVHIDGPGQITKAWAAKNSATGVWRLEFTVKPKGDEPVRVKADLAYDKRPLTETWEAVLPHD</sequence>
<dbReference type="GO" id="GO:0030246">
    <property type="term" value="F:carbohydrate binding"/>
    <property type="evidence" value="ECO:0007669"/>
    <property type="project" value="InterPro"/>
</dbReference>
<dbReference type="InterPro" id="IPR011013">
    <property type="entry name" value="Gal_mutarotase_sf_dom"/>
</dbReference>
<keyword evidence="5" id="KW-0574">Periplasm</keyword>
<dbReference type="SUPFAM" id="SSF81296">
    <property type="entry name" value="E set domains"/>
    <property type="match status" value="1"/>
</dbReference>
<dbReference type="Gene3D" id="2.60.40.10">
    <property type="entry name" value="Immunoglobulins"/>
    <property type="match status" value="1"/>
</dbReference>
<evidence type="ECO:0000256" key="3">
    <source>
        <dbReference type="ARBA" id="ARBA00009284"/>
    </source>
</evidence>